<reference evidence="1 2" key="2">
    <citation type="journal article" date="2017" name="Sci. Rep.">
        <title>Ant-infecting Ophiocordyceps genomes reveal a high diversity of potential behavioral manipulation genes and a possible major role for enterotoxins.</title>
        <authorList>
            <person name="de Bekker C."/>
            <person name="Ohm R.A."/>
            <person name="Evans H.C."/>
            <person name="Brachmann A."/>
            <person name="Hughes D.P."/>
        </authorList>
    </citation>
    <scope>NUCLEOTIDE SEQUENCE [LARGE SCALE GENOMIC DNA]</scope>
    <source>
        <strain evidence="1 2">SC16a</strain>
    </source>
</reference>
<dbReference type="OrthoDB" id="4907387at2759"/>
<dbReference type="Proteomes" id="UP000037136">
    <property type="component" value="Unassembled WGS sequence"/>
</dbReference>
<proteinExistence type="predicted"/>
<organism evidence="1 2">
    <name type="scientific">Ophiocordyceps unilateralis</name>
    <name type="common">Zombie-ant fungus</name>
    <name type="synonym">Torrubia unilateralis</name>
    <dbReference type="NCBI Taxonomy" id="268505"/>
    <lineage>
        <taxon>Eukaryota</taxon>
        <taxon>Fungi</taxon>
        <taxon>Dikarya</taxon>
        <taxon>Ascomycota</taxon>
        <taxon>Pezizomycotina</taxon>
        <taxon>Sordariomycetes</taxon>
        <taxon>Hypocreomycetidae</taxon>
        <taxon>Hypocreales</taxon>
        <taxon>Ophiocordycipitaceae</taxon>
        <taxon>Ophiocordyceps</taxon>
    </lineage>
</organism>
<accession>A0A2A9P6M0</accession>
<keyword evidence="2" id="KW-1185">Reference proteome</keyword>
<dbReference type="AlphaFoldDB" id="A0A2A9P6M0"/>
<protein>
    <submittedName>
        <fullName evidence="1">Uncharacterized protein</fullName>
    </submittedName>
</protein>
<reference evidence="1 2" key="1">
    <citation type="journal article" date="2015" name="BMC Genomics">
        <title>Gene expression during zombie ant biting behavior reflects the complexity underlying fungal parasitic behavioral manipulation.</title>
        <authorList>
            <person name="de Bekker C."/>
            <person name="Ohm R.A."/>
            <person name="Loreto R.G."/>
            <person name="Sebastian A."/>
            <person name="Albert I."/>
            <person name="Merrow M."/>
            <person name="Brachmann A."/>
            <person name="Hughes D.P."/>
        </authorList>
    </citation>
    <scope>NUCLEOTIDE SEQUENCE [LARGE SCALE GENOMIC DNA]</scope>
    <source>
        <strain evidence="1 2">SC16a</strain>
    </source>
</reference>
<name>A0A2A9P6M0_OPHUN</name>
<sequence>MLLLSLFIVGASALGYQCSIDFETPKLLHVFKVLNECGTPSGTTNRNCFEGRMRRDSRYYASVGYQMAAWEEHTRMAFLSLRYMPHLNRVRGETWWECIMNVLRNGNRICWYVRDFSSDQHLDAFSNHLGSVFFVDSLFREPLMHVPGDVMKLDVRRGSHCFSPDDLFKEVRLRAIQALISQYRDERVGSPWLETYRSVNGKTSTDLALSAIFVRLLRHYKCPAKIKCTDELVPGAVYLPKSVKDFLGKLLDVIEKDEVFCFYDTPLKFPVQNWYYFTGFENRYSR</sequence>
<gene>
    <name evidence="1" type="ORF">XA68_16427</name>
</gene>
<comment type="caution">
    <text evidence="1">The sequence shown here is derived from an EMBL/GenBank/DDBJ whole genome shotgun (WGS) entry which is preliminary data.</text>
</comment>
<dbReference type="EMBL" id="LAZP02000568">
    <property type="protein sequence ID" value="PFH56486.1"/>
    <property type="molecule type" value="Genomic_DNA"/>
</dbReference>
<evidence type="ECO:0000313" key="2">
    <source>
        <dbReference type="Proteomes" id="UP000037136"/>
    </source>
</evidence>
<evidence type="ECO:0000313" key="1">
    <source>
        <dbReference type="EMBL" id="PFH56486.1"/>
    </source>
</evidence>